<proteinExistence type="predicted"/>
<dbReference type="AlphaFoldDB" id="A0A5D0TSE4"/>
<comment type="caution">
    <text evidence="1">The sequence shown here is derived from an EMBL/GenBank/DDBJ whole genome shotgun (WGS) entry which is preliminary data.</text>
</comment>
<organism evidence="1 2">
    <name type="scientific">Actinomadura syzygii</name>
    <dbReference type="NCBI Taxonomy" id="1427538"/>
    <lineage>
        <taxon>Bacteria</taxon>
        <taxon>Bacillati</taxon>
        <taxon>Actinomycetota</taxon>
        <taxon>Actinomycetes</taxon>
        <taxon>Streptosporangiales</taxon>
        <taxon>Thermomonosporaceae</taxon>
        <taxon>Actinomadura</taxon>
    </lineage>
</organism>
<gene>
    <name evidence="1" type="ORF">FXF65_38195</name>
</gene>
<evidence type="ECO:0000313" key="2">
    <source>
        <dbReference type="Proteomes" id="UP000322634"/>
    </source>
</evidence>
<name>A0A5D0TSE4_9ACTN</name>
<evidence type="ECO:0008006" key="3">
    <source>
        <dbReference type="Google" id="ProtNLM"/>
    </source>
</evidence>
<reference evidence="1 2" key="1">
    <citation type="submission" date="2019-08" db="EMBL/GenBank/DDBJ databases">
        <title>Actinomadura sp. nov. CYP1-5 isolated from mountain soil.</title>
        <authorList>
            <person name="Songsumanus A."/>
            <person name="Kuncharoen N."/>
            <person name="Kudo T."/>
            <person name="Yuki M."/>
            <person name="Igarashi Y."/>
            <person name="Tanasupawat S."/>
        </authorList>
    </citation>
    <scope>NUCLEOTIDE SEQUENCE [LARGE SCALE GENOMIC DNA]</scope>
    <source>
        <strain evidence="1 2">GKU157</strain>
    </source>
</reference>
<sequence length="83" mass="9200">MFAVDYQVCRRCQRGWVEQPYTLLEYQRCGLASAGLAALRQEQPGLAWHTLGGHFAESKAFWDVVGVGVPGGYRQHPPCAHIG</sequence>
<accession>A0A5D0TSE4</accession>
<protein>
    <recommendedName>
        <fullName evidence="3">GNAT family N-acetyltransferase</fullName>
    </recommendedName>
</protein>
<keyword evidence="2" id="KW-1185">Reference proteome</keyword>
<dbReference type="OrthoDB" id="3395574at2"/>
<dbReference type="EMBL" id="VSFF01000016">
    <property type="protein sequence ID" value="TYC08757.1"/>
    <property type="molecule type" value="Genomic_DNA"/>
</dbReference>
<evidence type="ECO:0000313" key="1">
    <source>
        <dbReference type="EMBL" id="TYC08757.1"/>
    </source>
</evidence>
<dbReference type="Proteomes" id="UP000322634">
    <property type="component" value="Unassembled WGS sequence"/>
</dbReference>